<dbReference type="Pfam" id="PF13602">
    <property type="entry name" value="ADH_zinc_N_2"/>
    <property type="match status" value="1"/>
</dbReference>
<accession>A0A2T6ZSF0</accession>
<dbReference type="PANTHER" id="PTHR43205">
    <property type="entry name" value="PROSTAGLANDIN REDUCTASE"/>
    <property type="match status" value="1"/>
</dbReference>
<sequence length="132" mass="15251">MSLRTPECVDIYFDNTGDEALKLSLRRITRNGRVVTCGAIFRYDSGGEEMMISSKAWMNIIFMKARVEGFIVTEFKDIFPGAQKQIFQWMRQGKIRPLKTVWVAKFEELPQGMVKLLKGENVRKVVTEVIIE</sequence>
<dbReference type="PANTHER" id="PTHR43205:SF19">
    <property type="entry name" value="ENOYL REDUCTASE (ER) DOMAIN-CONTAINING PROTEIN"/>
    <property type="match status" value="1"/>
</dbReference>
<evidence type="ECO:0000313" key="1">
    <source>
        <dbReference type="EMBL" id="PUU78415.1"/>
    </source>
</evidence>
<name>A0A2T6ZSF0_TUBBO</name>
<organism evidence="1 2">
    <name type="scientific">Tuber borchii</name>
    <name type="common">White truffle</name>
    <dbReference type="NCBI Taxonomy" id="42251"/>
    <lineage>
        <taxon>Eukaryota</taxon>
        <taxon>Fungi</taxon>
        <taxon>Dikarya</taxon>
        <taxon>Ascomycota</taxon>
        <taxon>Pezizomycotina</taxon>
        <taxon>Pezizomycetes</taxon>
        <taxon>Pezizales</taxon>
        <taxon>Tuberaceae</taxon>
        <taxon>Tuber</taxon>
    </lineage>
</organism>
<dbReference type="GO" id="GO:0016628">
    <property type="term" value="F:oxidoreductase activity, acting on the CH-CH group of donors, NAD or NADP as acceptor"/>
    <property type="evidence" value="ECO:0007669"/>
    <property type="project" value="InterPro"/>
</dbReference>
<dbReference type="Gene3D" id="3.90.180.10">
    <property type="entry name" value="Medium-chain alcohol dehydrogenases, catalytic domain"/>
    <property type="match status" value="1"/>
</dbReference>
<dbReference type="InterPro" id="IPR036291">
    <property type="entry name" value="NAD(P)-bd_dom_sf"/>
</dbReference>
<dbReference type="InterPro" id="IPR045010">
    <property type="entry name" value="MDR_fam"/>
</dbReference>
<reference evidence="1 2" key="1">
    <citation type="submission" date="2017-04" db="EMBL/GenBank/DDBJ databases">
        <title>Draft genome sequence of Tuber borchii Vittad., a whitish edible truffle.</title>
        <authorList>
            <consortium name="DOE Joint Genome Institute"/>
            <person name="Murat C."/>
            <person name="Kuo A."/>
            <person name="Barry K.W."/>
            <person name="Clum A."/>
            <person name="Dockter R.B."/>
            <person name="Fauchery L."/>
            <person name="Iotti M."/>
            <person name="Kohler A."/>
            <person name="Labutti K."/>
            <person name="Lindquist E.A."/>
            <person name="Lipzen A."/>
            <person name="Ohm R.A."/>
            <person name="Wang M."/>
            <person name="Grigoriev I.V."/>
            <person name="Zambonelli A."/>
            <person name="Martin F.M."/>
        </authorList>
    </citation>
    <scope>NUCLEOTIDE SEQUENCE [LARGE SCALE GENOMIC DNA]</scope>
    <source>
        <strain evidence="1 2">Tbo3840</strain>
    </source>
</reference>
<dbReference type="SUPFAM" id="SSF51735">
    <property type="entry name" value="NAD(P)-binding Rossmann-fold domains"/>
    <property type="match status" value="1"/>
</dbReference>
<evidence type="ECO:0000313" key="2">
    <source>
        <dbReference type="Proteomes" id="UP000244722"/>
    </source>
</evidence>
<dbReference type="OrthoDB" id="809632at2759"/>
<comment type="caution">
    <text evidence="1">The sequence shown here is derived from an EMBL/GenBank/DDBJ whole genome shotgun (WGS) entry which is preliminary data.</text>
</comment>
<proteinExistence type="predicted"/>
<dbReference type="STRING" id="42251.A0A2T6ZSF0"/>
<gene>
    <name evidence="1" type="ORF">B9Z19DRAFT_1126750</name>
</gene>
<dbReference type="EMBL" id="NESQ01000119">
    <property type="protein sequence ID" value="PUU78415.1"/>
    <property type="molecule type" value="Genomic_DNA"/>
</dbReference>
<dbReference type="Proteomes" id="UP000244722">
    <property type="component" value="Unassembled WGS sequence"/>
</dbReference>
<evidence type="ECO:0008006" key="3">
    <source>
        <dbReference type="Google" id="ProtNLM"/>
    </source>
</evidence>
<keyword evidence="2" id="KW-1185">Reference proteome</keyword>
<dbReference type="Gene3D" id="3.40.50.720">
    <property type="entry name" value="NAD(P)-binding Rossmann-like Domain"/>
    <property type="match status" value="1"/>
</dbReference>
<protein>
    <recommendedName>
        <fullName evidence="3">Alcohol dehydrogenase-like C-terminal domain-containing protein</fullName>
    </recommendedName>
</protein>
<dbReference type="AlphaFoldDB" id="A0A2T6ZSF0"/>